<keyword evidence="1" id="KW-0678">Repressor</keyword>
<evidence type="ECO:0000256" key="4">
    <source>
        <dbReference type="ARBA" id="ARBA00023163"/>
    </source>
</evidence>
<evidence type="ECO:0000313" key="8">
    <source>
        <dbReference type="Proteomes" id="UP000005396"/>
    </source>
</evidence>
<dbReference type="eggNOG" id="COG0789">
    <property type="taxonomic scope" value="Bacteria"/>
</dbReference>
<dbReference type="SUPFAM" id="SSF46955">
    <property type="entry name" value="Putative DNA-binding domain"/>
    <property type="match status" value="1"/>
</dbReference>
<dbReference type="InterPro" id="IPR047057">
    <property type="entry name" value="MerR_fam"/>
</dbReference>
<dbReference type="GO" id="GO:0003677">
    <property type="term" value="F:DNA binding"/>
    <property type="evidence" value="ECO:0007669"/>
    <property type="project" value="UniProtKB-KW"/>
</dbReference>
<dbReference type="Gene3D" id="1.10.1660.10">
    <property type="match status" value="1"/>
</dbReference>
<dbReference type="Pfam" id="PF13411">
    <property type="entry name" value="MerR_1"/>
    <property type="match status" value="1"/>
</dbReference>
<evidence type="ECO:0000256" key="3">
    <source>
        <dbReference type="ARBA" id="ARBA00023125"/>
    </source>
</evidence>
<dbReference type="PANTHER" id="PTHR30204:SF69">
    <property type="entry name" value="MERR-FAMILY TRANSCRIPTIONAL REGULATOR"/>
    <property type="match status" value="1"/>
</dbReference>
<evidence type="ECO:0000256" key="2">
    <source>
        <dbReference type="ARBA" id="ARBA00023015"/>
    </source>
</evidence>
<reference evidence="7 8" key="1">
    <citation type="submission" date="2007-08" db="EMBL/GenBank/DDBJ databases">
        <authorList>
            <person name="Fulton L."/>
            <person name="Clifton S."/>
            <person name="Fulton B."/>
            <person name="Xu J."/>
            <person name="Minx P."/>
            <person name="Pepin K.H."/>
            <person name="Johnson M."/>
            <person name="Thiruvilangam P."/>
            <person name="Bhonagiri V."/>
            <person name="Nash W.E."/>
            <person name="Mardis E.R."/>
            <person name="Wilson R.K."/>
        </authorList>
    </citation>
    <scope>NUCLEOTIDE SEQUENCE [LARGE SCALE GENOMIC DNA]</scope>
    <source>
        <strain evidence="8">ATCC BAA-613 / DSM 15670 / CCUG 46953 / JCM 12243 / WAL 16351</strain>
    </source>
</reference>
<dbReference type="Gene3D" id="3.20.80.10">
    <property type="entry name" value="Regulatory factor, effector binding domain"/>
    <property type="match status" value="1"/>
</dbReference>
<evidence type="ECO:0000259" key="6">
    <source>
        <dbReference type="PROSITE" id="PS50937"/>
    </source>
</evidence>
<gene>
    <name evidence="7" type="ORF">CLOBOL_06280</name>
</gene>
<feature type="domain" description="HTH merR-type" evidence="6">
    <location>
        <begin position="27"/>
        <end position="96"/>
    </location>
</feature>
<comment type="caution">
    <text evidence="7">The sequence shown here is derived from an EMBL/GenBank/DDBJ whole genome shotgun (WGS) entry which is preliminary data.</text>
</comment>
<dbReference type="InterPro" id="IPR000551">
    <property type="entry name" value="MerR-type_HTH_dom"/>
</dbReference>
<reference evidence="7 8" key="2">
    <citation type="submission" date="2007-09" db="EMBL/GenBank/DDBJ databases">
        <title>Draft genome sequence of Clostridium bolteae (ATCC BAA-613).</title>
        <authorList>
            <person name="Sudarsanam P."/>
            <person name="Ley R."/>
            <person name="Guruge J."/>
            <person name="Turnbaugh P.J."/>
            <person name="Mahowald M."/>
            <person name="Liep D."/>
            <person name="Gordon J."/>
        </authorList>
    </citation>
    <scope>NUCLEOTIDE SEQUENCE [LARGE SCALE GENOMIC DNA]</scope>
    <source>
        <strain evidence="8">ATCC BAA-613 / DSM 15670 / CCUG 46953 / JCM 12243 / WAL 16351</strain>
    </source>
</reference>
<dbReference type="PANTHER" id="PTHR30204">
    <property type="entry name" value="REDOX-CYCLING DRUG-SENSING TRANSCRIPTIONAL ACTIVATOR SOXR"/>
    <property type="match status" value="1"/>
</dbReference>
<sequence length="302" mass="35517">MDYTYFGTSWVTSYETGEGVVSEIKDKYSVGEAARLSNVSTKTLRYYDEIQLIIPDIDENNNYRYYTKDQIQDIITTKKLKNAGLKLNEIRDYLQKNQRQDKVKLLNRKIEDCSRELTRLRKSILRLSDFRDRLSDQFYDNLSSTAGQVKREIYSPGLIAFSNHYSSAYVSNLFLEYEIELENYMDTRHLEIAGKLTAFFYDHFSHQFFDIPTHFQIFYPIKETQIRDSQIKVMPEYPCLTTIHLGSYKEIMEAYHRTLAYAKKNGIILTGQSFESYFIGPNLIKNADEFVTKIHMVICQNP</sequence>
<keyword evidence="2" id="KW-0805">Transcription regulation</keyword>
<dbReference type="SMART" id="SM00422">
    <property type="entry name" value="HTH_MERR"/>
    <property type="match status" value="1"/>
</dbReference>
<protein>
    <recommendedName>
        <fullName evidence="6">HTH merR-type domain-containing protein</fullName>
    </recommendedName>
</protein>
<dbReference type="PROSITE" id="PS00552">
    <property type="entry name" value="HTH_MERR_1"/>
    <property type="match status" value="1"/>
</dbReference>
<dbReference type="AlphaFoldDB" id="A8S254"/>
<evidence type="ECO:0000313" key="7">
    <source>
        <dbReference type="EMBL" id="EDP13715.1"/>
    </source>
</evidence>
<dbReference type="PROSITE" id="PS50937">
    <property type="entry name" value="HTH_MERR_2"/>
    <property type="match status" value="1"/>
</dbReference>
<dbReference type="GO" id="GO:0003700">
    <property type="term" value="F:DNA-binding transcription factor activity"/>
    <property type="evidence" value="ECO:0007669"/>
    <property type="project" value="InterPro"/>
</dbReference>
<dbReference type="eggNOG" id="COG4978">
    <property type="taxonomic scope" value="Bacteria"/>
</dbReference>
<dbReference type="SUPFAM" id="SSF55136">
    <property type="entry name" value="Probable bacterial effector-binding domain"/>
    <property type="match status" value="1"/>
</dbReference>
<accession>A8S254</accession>
<name>A8S254_ENTBW</name>
<evidence type="ECO:0000256" key="5">
    <source>
        <dbReference type="SAM" id="Coils"/>
    </source>
</evidence>
<dbReference type="PaxDb" id="411902-CLOBOL_06280"/>
<organism evidence="7 8">
    <name type="scientific">Enterocloster bolteae (strain ATCC BAA-613 / DSM 15670 / CCUG 46953 / JCM 12243 / WAL 16351)</name>
    <name type="common">Clostridium bolteae</name>
    <dbReference type="NCBI Taxonomy" id="411902"/>
    <lineage>
        <taxon>Bacteria</taxon>
        <taxon>Bacillati</taxon>
        <taxon>Bacillota</taxon>
        <taxon>Clostridia</taxon>
        <taxon>Lachnospirales</taxon>
        <taxon>Lachnospiraceae</taxon>
        <taxon>Enterocloster</taxon>
    </lineage>
</organism>
<dbReference type="InterPro" id="IPR009061">
    <property type="entry name" value="DNA-bd_dom_put_sf"/>
</dbReference>
<dbReference type="Proteomes" id="UP000005396">
    <property type="component" value="Unassembled WGS sequence"/>
</dbReference>
<dbReference type="EMBL" id="ABCC02000047">
    <property type="protein sequence ID" value="EDP13715.1"/>
    <property type="molecule type" value="Genomic_DNA"/>
</dbReference>
<dbReference type="InterPro" id="IPR011256">
    <property type="entry name" value="Reg_factor_effector_dom_sf"/>
</dbReference>
<keyword evidence="5" id="KW-0175">Coiled coil</keyword>
<keyword evidence="4" id="KW-0804">Transcription</keyword>
<feature type="coiled-coil region" evidence="5">
    <location>
        <begin position="96"/>
        <end position="123"/>
    </location>
</feature>
<proteinExistence type="predicted"/>
<dbReference type="HOGENOM" id="CLU_065103_0_0_9"/>
<evidence type="ECO:0000256" key="1">
    <source>
        <dbReference type="ARBA" id="ARBA00022491"/>
    </source>
</evidence>
<keyword evidence="3" id="KW-0238">DNA-binding</keyword>